<name>A0A9Q3CT50_9BASI</name>
<evidence type="ECO:0000256" key="6">
    <source>
        <dbReference type="SAM" id="MobiDB-lite"/>
    </source>
</evidence>
<feature type="compositionally biased region" description="Polar residues" evidence="6">
    <location>
        <begin position="183"/>
        <end position="193"/>
    </location>
</feature>
<dbReference type="GO" id="GO:0005634">
    <property type="term" value="C:nucleus"/>
    <property type="evidence" value="ECO:0007669"/>
    <property type="project" value="UniProtKB-SubCell"/>
</dbReference>
<evidence type="ECO:0000256" key="1">
    <source>
        <dbReference type="ARBA" id="ARBA00004123"/>
    </source>
</evidence>
<evidence type="ECO:0000256" key="3">
    <source>
        <dbReference type="ARBA" id="ARBA00023125"/>
    </source>
</evidence>
<dbReference type="Gene3D" id="3.40.1810.10">
    <property type="entry name" value="Transcription factor, MADS-box"/>
    <property type="match status" value="1"/>
</dbReference>
<comment type="subcellular location">
    <subcellularLocation>
        <location evidence="1">Nucleus</location>
    </subcellularLocation>
</comment>
<dbReference type="PRINTS" id="PR00404">
    <property type="entry name" value="MADSDOMAIN"/>
</dbReference>
<keyword evidence="4" id="KW-0804">Transcription</keyword>
<accession>A0A9Q3CT50</accession>
<proteinExistence type="predicted"/>
<feature type="domain" description="MADS-box" evidence="7">
    <location>
        <begin position="83"/>
        <end position="143"/>
    </location>
</feature>
<dbReference type="InterPro" id="IPR036879">
    <property type="entry name" value="TF_MADSbox_sf"/>
</dbReference>
<sequence>MNPVPGPTDSGSLRPKRPLPSSIPPPNIERGSLTSAPSVDLGGTLVPQATDDLGDLSTDSEDDDGGGATSGSKRRKGKNKSNLPRRQIKIEYIQDKSRRNITFGKRKNGIFKKAQEISTLTGCEVMLIVAPKDSELQAYTYATSRLQPLVSDPAGEAYIQNCLRYGALMPGTPSGMTGAYGANGSNHPTSHMSTLRAGPRSSPVPPTNTSHSSPFSYPHSNLSRRPQASYGMPYPLSSSPQSSTSTHGNKSHAPPINLSEHCKREASDSPVQHLGRAHPSVGLTLHNPISTKALASFQVSNNTSRAGMCYPTLAAETNPSHREPSDHSVMNSATWQSLSNPSHNIATEPNTAASSTNSELVNSTTRFLEPLVLSQAFDHPGISAVEPPLSGGTSQVARGQPISLQASLSHYGDTEHYENFGPNPAYLTEDGTDCDTSHYGLENHEQIWPTGLH</sequence>
<dbReference type="SMART" id="SM00432">
    <property type="entry name" value="MADS"/>
    <property type="match status" value="1"/>
</dbReference>
<dbReference type="SUPFAM" id="SSF55455">
    <property type="entry name" value="SRF-like"/>
    <property type="match status" value="1"/>
</dbReference>
<dbReference type="OrthoDB" id="2284405at2759"/>
<dbReference type="EMBL" id="AVOT02009592">
    <property type="protein sequence ID" value="MBW0488413.1"/>
    <property type="molecule type" value="Genomic_DNA"/>
</dbReference>
<keyword evidence="9" id="KW-1185">Reference proteome</keyword>
<dbReference type="GO" id="GO:0046983">
    <property type="term" value="F:protein dimerization activity"/>
    <property type="evidence" value="ECO:0007669"/>
    <property type="project" value="InterPro"/>
</dbReference>
<dbReference type="GO" id="GO:0000987">
    <property type="term" value="F:cis-regulatory region sequence-specific DNA binding"/>
    <property type="evidence" value="ECO:0007669"/>
    <property type="project" value="InterPro"/>
</dbReference>
<evidence type="ECO:0000256" key="5">
    <source>
        <dbReference type="ARBA" id="ARBA00023242"/>
    </source>
</evidence>
<dbReference type="Proteomes" id="UP000765509">
    <property type="component" value="Unassembled WGS sequence"/>
</dbReference>
<dbReference type="InterPro" id="IPR033897">
    <property type="entry name" value="SRF-like_MADS-box"/>
</dbReference>
<organism evidence="8 9">
    <name type="scientific">Austropuccinia psidii MF-1</name>
    <dbReference type="NCBI Taxonomy" id="1389203"/>
    <lineage>
        <taxon>Eukaryota</taxon>
        <taxon>Fungi</taxon>
        <taxon>Dikarya</taxon>
        <taxon>Basidiomycota</taxon>
        <taxon>Pucciniomycotina</taxon>
        <taxon>Pucciniomycetes</taxon>
        <taxon>Pucciniales</taxon>
        <taxon>Sphaerophragmiaceae</taxon>
        <taxon>Austropuccinia</taxon>
    </lineage>
</organism>
<evidence type="ECO:0000256" key="4">
    <source>
        <dbReference type="ARBA" id="ARBA00023163"/>
    </source>
</evidence>
<feature type="region of interest" description="Disordered" evidence="6">
    <location>
        <begin position="179"/>
        <end position="278"/>
    </location>
</feature>
<keyword evidence="3" id="KW-0238">DNA-binding</keyword>
<evidence type="ECO:0000313" key="9">
    <source>
        <dbReference type="Proteomes" id="UP000765509"/>
    </source>
</evidence>
<dbReference type="InterPro" id="IPR002100">
    <property type="entry name" value="TF_MADSbox"/>
</dbReference>
<dbReference type="PANTHER" id="PTHR48019">
    <property type="entry name" value="SERUM RESPONSE FACTOR HOMOLOG"/>
    <property type="match status" value="1"/>
</dbReference>
<feature type="region of interest" description="Disordered" evidence="6">
    <location>
        <begin position="1"/>
        <end position="83"/>
    </location>
</feature>
<keyword evidence="5" id="KW-0539">Nucleus</keyword>
<evidence type="ECO:0000256" key="2">
    <source>
        <dbReference type="ARBA" id="ARBA00023015"/>
    </source>
</evidence>
<reference evidence="8" key="1">
    <citation type="submission" date="2021-03" db="EMBL/GenBank/DDBJ databases">
        <title>Draft genome sequence of rust myrtle Austropuccinia psidii MF-1, a brazilian biotype.</title>
        <authorList>
            <person name="Quecine M.C."/>
            <person name="Pachon D.M.R."/>
            <person name="Bonatelli M.L."/>
            <person name="Correr F.H."/>
            <person name="Franceschini L.M."/>
            <person name="Leite T.F."/>
            <person name="Margarido G.R.A."/>
            <person name="Almeida C.A."/>
            <person name="Ferrarezi J.A."/>
            <person name="Labate C.A."/>
        </authorList>
    </citation>
    <scope>NUCLEOTIDE SEQUENCE</scope>
    <source>
        <strain evidence="8">MF-1</strain>
    </source>
</reference>
<dbReference type="InterPro" id="IPR050142">
    <property type="entry name" value="MADS-box/MEF2_TF"/>
</dbReference>
<protein>
    <recommendedName>
        <fullName evidence="7">MADS-box domain-containing protein</fullName>
    </recommendedName>
</protein>
<dbReference type="PROSITE" id="PS50066">
    <property type="entry name" value="MADS_BOX_2"/>
    <property type="match status" value="1"/>
</dbReference>
<feature type="compositionally biased region" description="Polar residues" evidence="6">
    <location>
        <begin position="207"/>
        <end position="226"/>
    </location>
</feature>
<comment type="caution">
    <text evidence="8">The sequence shown here is derived from an EMBL/GenBank/DDBJ whole genome shotgun (WGS) entry which is preliminary data.</text>
</comment>
<dbReference type="FunFam" id="3.40.1810.10:FF:000002">
    <property type="entry name" value="Serum response factor b"/>
    <property type="match status" value="1"/>
</dbReference>
<gene>
    <name evidence="8" type="ORF">O181_028128</name>
</gene>
<dbReference type="GO" id="GO:0000981">
    <property type="term" value="F:DNA-binding transcription factor activity, RNA polymerase II-specific"/>
    <property type="evidence" value="ECO:0007669"/>
    <property type="project" value="InterPro"/>
</dbReference>
<dbReference type="Pfam" id="PF00319">
    <property type="entry name" value="SRF-TF"/>
    <property type="match status" value="1"/>
</dbReference>
<feature type="compositionally biased region" description="Acidic residues" evidence="6">
    <location>
        <begin position="52"/>
        <end position="65"/>
    </location>
</feature>
<evidence type="ECO:0000313" key="8">
    <source>
        <dbReference type="EMBL" id="MBW0488413.1"/>
    </source>
</evidence>
<dbReference type="GO" id="GO:0045944">
    <property type="term" value="P:positive regulation of transcription by RNA polymerase II"/>
    <property type="evidence" value="ECO:0007669"/>
    <property type="project" value="InterPro"/>
</dbReference>
<evidence type="ECO:0000259" key="7">
    <source>
        <dbReference type="PROSITE" id="PS50066"/>
    </source>
</evidence>
<feature type="compositionally biased region" description="Low complexity" evidence="6">
    <location>
        <begin position="237"/>
        <end position="246"/>
    </location>
</feature>
<dbReference type="AlphaFoldDB" id="A0A9Q3CT50"/>
<keyword evidence="2" id="KW-0805">Transcription regulation</keyword>
<dbReference type="CDD" id="cd00266">
    <property type="entry name" value="MADS_SRF_like"/>
    <property type="match status" value="1"/>
</dbReference>